<accession>A0A6A5TJ84</accession>
<name>A0A6A5TJ84_9PLEO</name>
<dbReference type="Proteomes" id="UP000800035">
    <property type="component" value="Unassembled WGS sequence"/>
</dbReference>
<dbReference type="InterPro" id="IPR011009">
    <property type="entry name" value="Kinase-like_dom_sf"/>
</dbReference>
<dbReference type="InterPro" id="IPR051678">
    <property type="entry name" value="AGP_Transferase"/>
</dbReference>
<protein>
    <recommendedName>
        <fullName evidence="1">Aminoglycoside phosphotransferase domain-containing protein</fullName>
    </recommendedName>
</protein>
<dbReference type="OrthoDB" id="10003767at2759"/>
<dbReference type="InterPro" id="IPR002575">
    <property type="entry name" value="Aminoglycoside_PTrfase"/>
</dbReference>
<gene>
    <name evidence="2" type="ORF">CC80DRAFT_571559</name>
</gene>
<dbReference type="Pfam" id="PF01636">
    <property type="entry name" value="APH"/>
    <property type="match status" value="1"/>
</dbReference>
<evidence type="ECO:0000259" key="1">
    <source>
        <dbReference type="Pfam" id="PF01636"/>
    </source>
</evidence>
<feature type="domain" description="Aminoglycoside phosphotransferase" evidence="1">
    <location>
        <begin position="116"/>
        <end position="343"/>
    </location>
</feature>
<dbReference type="Gene3D" id="3.90.1200.10">
    <property type="match status" value="1"/>
</dbReference>
<dbReference type="PANTHER" id="PTHR21310">
    <property type="entry name" value="AMINOGLYCOSIDE PHOSPHOTRANSFERASE-RELATED-RELATED"/>
    <property type="match status" value="1"/>
</dbReference>
<sequence length="440" mass="49335">MGPTQDYVSVSLGTVDATYSNLPRGNNNTEDDSASETSTIAYDHVDHEAFETFQTKVAQLAAEIFPQGSTIAIDRMKGGSSNRVIGLTVSPPRTRKFVPKWIARYFQRRRSSNKQDGSTKYILRIPRFDVNALEWEVAALNVIASRLPLPTPKVVKYDVTKHNALGKPYMLQEQLPGHNLSAVADELNLEQWKCVAKSVTEISSTIAAFTSLSAGEMSLDNLSTAQSSDVHIEKFCVPHRGTTSEDFSKPNTWPAMPQDPLSFMLEQCERWREYQISAGVCWDHVWDGFSEISKSLHERGFLDGPFCLAHGDLLGYNFLVDVKDSATVEVTGVLDWDTAVFAPKFMAYRAPFWLWTDDDVDSYEEDDEDKATVEPEGEKEKALKRVFEAEASEEFKKFAFAPEAMLARRMFAILKGGMFSGQAVQEAEDILSEWEDLSSE</sequence>
<proteinExistence type="predicted"/>
<dbReference type="PANTHER" id="PTHR21310:SF56">
    <property type="entry name" value="AMINOGLYCOSIDE PHOSPHOTRANSFERASE DOMAIN-CONTAINING PROTEIN"/>
    <property type="match status" value="1"/>
</dbReference>
<keyword evidence="3" id="KW-1185">Reference proteome</keyword>
<reference evidence="2" key="1">
    <citation type="journal article" date="2020" name="Stud. Mycol.">
        <title>101 Dothideomycetes genomes: a test case for predicting lifestyles and emergence of pathogens.</title>
        <authorList>
            <person name="Haridas S."/>
            <person name="Albert R."/>
            <person name="Binder M."/>
            <person name="Bloem J."/>
            <person name="Labutti K."/>
            <person name="Salamov A."/>
            <person name="Andreopoulos B."/>
            <person name="Baker S."/>
            <person name="Barry K."/>
            <person name="Bills G."/>
            <person name="Bluhm B."/>
            <person name="Cannon C."/>
            <person name="Castanera R."/>
            <person name="Culley D."/>
            <person name="Daum C."/>
            <person name="Ezra D."/>
            <person name="Gonzalez J."/>
            <person name="Henrissat B."/>
            <person name="Kuo A."/>
            <person name="Liang C."/>
            <person name="Lipzen A."/>
            <person name="Lutzoni F."/>
            <person name="Magnuson J."/>
            <person name="Mondo S."/>
            <person name="Nolan M."/>
            <person name="Ohm R."/>
            <person name="Pangilinan J."/>
            <person name="Park H.-J."/>
            <person name="Ramirez L."/>
            <person name="Alfaro M."/>
            <person name="Sun H."/>
            <person name="Tritt A."/>
            <person name="Yoshinaga Y."/>
            <person name="Zwiers L.-H."/>
            <person name="Turgeon B."/>
            <person name="Goodwin S."/>
            <person name="Spatafora J."/>
            <person name="Crous P."/>
            <person name="Grigoriev I."/>
        </authorList>
    </citation>
    <scope>NUCLEOTIDE SEQUENCE</scope>
    <source>
        <strain evidence="2">CBS 675.92</strain>
    </source>
</reference>
<evidence type="ECO:0000313" key="2">
    <source>
        <dbReference type="EMBL" id="KAF1952775.1"/>
    </source>
</evidence>
<dbReference type="EMBL" id="ML977008">
    <property type="protein sequence ID" value="KAF1952775.1"/>
    <property type="molecule type" value="Genomic_DNA"/>
</dbReference>
<organism evidence="2 3">
    <name type="scientific">Byssothecium circinans</name>
    <dbReference type="NCBI Taxonomy" id="147558"/>
    <lineage>
        <taxon>Eukaryota</taxon>
        <taxon>Fungi</taxon>
        <taxon>Dikarya</taxon>
        <taxon>Ascomycota</taxon>
        <taxon>Pezizomycotina</taxon>
        <taxon>Dothideomycetes</taxon>
        <taxon>Pleosporomycetidae</taxon>
        <taxon>Pleosporales</taxon>
        <taxon>Massarineae</taxon>
        <taxon>Massarinaceae</taxon>
        <taxon>Byssothecium</taxon>
    </lineage>
</organism>
<evidence type="ECO:0000313" key="3">
    <source>
        <dbReference type="Proteomes" id="UP000800035"/>
    </source>
</evidence>
<dbReference type="AlphaFoldDB" id="A0A6A5TJ84"/>
<dbReference type="SUPFAM" id="SSF56112">
    <property type="entry name" value="Protein kinase-like (PK-like)"/>
    <property type="match status" value="1"/>
</dbReference>